<dbReference type="AlphaFoldDB" id="A0A523WAC7"/>
<evidence type="ECO:0000313" key="7">
    <source>
        <dbReference type="EMBL" id="TET63952.1"/>
    </source>
</evidence>
<keyword evidence="3 5" id="KW-1133">Transmembrane helix</keyword>
<dbReference type="Pfam" id="PF00359">
    <property type="entry name" value="PTS_EIIA_2"/>
    <property type="match status" value="1"/>
</dbReference>
<keyword evidence="4 5" id="KW-0472">Membrane</keyword>
<dbReference type="EMBL" id="SOIZ01000076">
    <property type="protein sequence ID" value="TET63952.1"/>
    <property type="molecule type" value="Genomic_DNA"/>
</dbReference>
<dbReference type="SUPFAM" id="SSF55804">
    <property type="entry name" value="Phoshotransferase/anion transport protein"/>
    <property type="match status" value="1"/>
</dbReference>
<feature type="transmembrane region" description="Helical" evidence="5">
    <location>
        <begin position="12"/>
        <end position="38"/>
    </location>
</feature>
<comment type="caution">
    <text evidence="7">The sequence shown here is derived from an EMBL/GenBank/DDBJ whole genome shotgun (WGS) entry which is preliminary data.</text>
</comment>
<dbReference type="Proteomes" id="UP000319130">
    <property type="component" value="Unassembled WGS sequence"/>
</dbReference>
<feature type="transmembrane region" description="Helical" evidence="5">
    <location>
        <begin position="267"/>
        <end position="293"/>
    </location>
</feature>
<dbReference type="PROSITE" id="PS51094">
    <property type="entry name" value="PTS_EIIA_TYPE_2"/>
    <property type="match status" value="1"/>
</dbReference>
<feature type="transmembrane region" description="Helical" evidence="5">
    <location>
        <begin position="406"/>
        <end position="425"/>
    </location>
</feature>
<feature type="transmembrane region" description="Helical" evidence="5">
    <location>
        <begin position="44"/>
        <end position="62"/>
    </location>
</feature>
<proteinExistence type="predicted"/>
<feature type="transmembrane region" description="Helical" evidence="5">
    <location>
        <begin position="152"/>
        <end position="170"/>
    </location>
</feature>
<dbReference type="InterPro" id="IPR016152">
    <property type="entry name" value="PTrfase/Anion_transptr"/>
</dbReference>
<gene>
    <name evidence="7" type="ORF">E3J48_01755</name>
</gene>
<evidence type="ECO:0000256" key="5">
    <source>
        <dbReference type="SAM" id="Phobius"/>
    </source>
</evidence>
<comment type="subcellular location">
    <subcellularLocation>
        <location evidence="1">Membrane</location>
        <topology evidence="1">Multi-pass membrane protein</topology>
    </subcellularLocation>
</comment>
<evidence type="ECO:0000256" key="3">
    <source>
        <dbReference type="ARBA" id="ARBA00022989"/>
    </source>
</evidence>
<feature type="transmembrane region" description="Helical" evidence="5">
    <location>
        <begin position="91"/>
        <end position="115"/>
    </location>
</feature>
<dbReference type="InterPro" id="IPR050367">
    <property type="entry name" value="APC_superfamily"/>
</dbReference>
<accession>A0A523WAC7</accession>
<feature type="transmembrane region" description="Helical" evidence="5">
    <location>
        <begin position="324"/>
        <end position="342"/>
    </location>
</feature>
<organism evidence="7 8">
    <name type="scientific">Aerophobetes bacterium</name>
    <dbReference type="NCBI Taxonomy" id="2030807"/>
    <lineage>
        <taxon>Bacteria</taxon>
        <taxon>Candidatus Aerophobota</taxon>
    </lineage>
</organism>
<dbReference type="Gene3D" id="1.20.1740.10">
    <property type="entry name" value="Amino acid/polyamine transporter I"/>
    <property type="match status" value="1"/>
</dbReference>
<reference evidence="7 8" key="1">
    <citation type="submission" date="2019-03" db="EMBL/GenBank/DDBJ databases">
        <title>Metabolic potential of uncultured bacteria and archaea associated with petroleum seepage in deep-sea sediments.</title>
        <authorList>
            <person name="Dong X."/>
            <person name="Hubert C."/>
        </authorList>
    </citation>
    <scope>NUCLEOTIDE SEQUENCE [LARGE SCALE GENOMIC DNA]</scope>
    <source>
        <strain evidence="7">E29_bin52</strain>
    </source>
</reference>
<evidence type="ECO:0000256" key="4">
    <source>
        <dbReference type="ARBA" id="ARBA00023136"/>
    </source>
</evidence>
<dbReference type="PANTHER" id="PTHR42770:SF7">
    <property type="entry name" value="MEMBRANE PROTEIN"/>
    <property type="match status" value="1"/>
</dbReference>
<protein>
    <submittedName>
        <fullName evidence="7">Amino acid permease</fullName>
    </submittedName>
</protein>
<evidence type="ECO:0000256" key="1">
    <source>
        <dbReference type="ARBA" id="ARBA00004141"/>
    </source>
</evidence>
<feature type="transmembrane region" description="Helical" evidence="5">
    <location>
        <begin position="379"/>
        <end position="400"/>
    </location>
</feature>
<evidence type="ECO:0000256" key="2">
    <source>
        <dbReference type="ARBA" id="ARBA00022692"/>
    </source>
</evidence>
<dbReference type="PANTHER" id="PTHR42770">
    <property type="entry name" value="AMINO ACID TRANSPORTER-RELATED"/>
    <property type="match status" value="1"/>
</dbReference>
<feature type="transmembrane region" description="Helical" evidence="5">
    <location>
        <begin position="222"/>
        <end position="247"/>
    </location>
</feature>
<dbReference type="GO" id="GO:0016020">
    <property type="term" value="C:membrane"/>
    <property type="evidence" value="ECO:0007669"/>
    <property type="project" value="UniProtKB-SubCell"/>
</dbReference>
<feature type="transmembrane region" description="Helical" evidence="5">
    <location>
        <begin position="190"/>
        <end position="210"/>
    </location>
</feature>
<keyword evidence="2 5" id="KW-0812">Transmembrane</keyword>
<feature type="transmembrane region" description="Helical" evidence="5">
    <location>
        <begin position="348"/>
        <end position="367"/>
    </location>
</feature>
<dbReference type="InterPro" id="IPR004841">
    <property type="entry name" value="AA-permease/SLC12A_dom"/>
</dbReference>
<evidence type="ECO:0000259" key="6">
    <source>
        <dbReference type="PROSITE" id="PS51094"/>
    </source>
</evidence>
<dbReference type="Pfam" id="PF00324">
    <property type="entry name" value="AA_permease"/>
    <property type="match status" value="1"/>
</dbReference>
<name>A0A523WAC7_UNCAE</name>
<dbReference type="Gene3D" id="3.40.930.10">
    <property type="entry name" value="Mannitol-specific EII, Chain A"/>
    <property type="match status" value="1"/>
</dbReference>
<evidence type="ECO:0000313" key="8">
    <source>
        <dbReference type="Proteomes" id="UP000319130"/>
    </source>
</evidence>
<dbReference type="GO" id="GO:0055085">
    <property type="term" value="P:transmembrane transport"/>
    <property type="evidence" value="ECO:0007669"/>
    <property type="project" value="InterPro"/>
</dbReference>
<feature type="domain" description="PTS EIIA type-2" evidence="6">
    <location>
        <begin position="472"/>
        <end position="615"/>
    </location>
</feature>
<sequence length="622" mass="68452">MRIRHEKLIRQLGGIDVFSIAAGAMISSGLFVLPGLVYAKVGPAVILAYILAGVLILPALFAKTELATAMPRAGGSYFFIERSMGSAAGTIGGFASWLSLSLKSAFALVGIGVFATLINPSITEWEIKLIAIAFCVFFIILNLTSVKLTGKVQVFLVMLLIALLCVYIFRGAMSLNVQRYAPFMPLDRRVLLAAVGMVFISFGGLTKVTSIGEEIKDPARNIPYGMILAFCVVLLLYALTLFVTTGLLEGDEFAHSLTPISTGAHKIFGTIGGVIMGFAAIIAFVSTANAGILSASRFPMAMSRDQLLPESFAKVNKRFNTPHFSIIFTGIFMIVVILFLNLENLIKVASTMKIILFILVILACIIMRESKILNYKPAFASPLYPWLPIVGLIAYGFLLYGMGSAALLTTGGFILASILWHKIYVREKAMRKAALIHIVERITAKEIAGDSLGAELRKMLRERDEIVEDRFDRLVKECEIIDIGKQTTLIDFFTIAAEKLAKRLNTDARQLVDSLIVREKDTTTVIRPGLAIPHITVDGEHKFELVVARCEAGINFTETLPPVYAVFILVGSLDERNFHLRALSAIAQITQDVDFDKNWLRAKNIEELRDIVLLAKRHRERA</sequence>
<feature type="transmembrane region" description="Helical" evidence="5">
    <location>
        <begin position="127"/>
        <end position="145"/>
    </location>
</feature>
<dbReference type="InterPro" id="IPR002178">
    <property type="entry name" value="PTS_EIIA_type-2_dom"/>
</dbReference>